<dbReference type="GO" id="GO:0051056">
    <property type="term" value="P:regulation of small GTPase mediated signal transduction"/>
    <property type="evidence" value="ECO:0007669"/>
    <property type="project" value="InterPro"/>
</dbReference>
<dbReference type="InterPro" id="IPR024584">
    <property type="entry name" value="Tuberin_N"/>
</dbReference>
<dbReference type="InterPro" id="IPR018515">
    <property type="entry name" value="Tuberin-type_domain"/>
</dbReference>
<sequence>MFKSISKTFRSKPIAVQPTVVGADLMNQKDLVATLKTGSTSAKIAAVRQLISSIKTVSISSIPELWFLAKQNLELSNSAQLRLETFNLFLTCIEASDHSTPTKMAYYKDILEYLESDIDYSVQSLKLLTNEGRDIYDLLIYQPYPFFKYLWSTLNNLPEREESQTEFTLFVANCLKFNFNLFESKDLAKLLSKVLDLATRAANIDTLTAYFQIIDTYISLGSVPPSSIRDIVAILGRAKLLGNIQLDHTIDGILVSLLSSPNYTLLTFVKCSEIIGAEERPAYGCLVFVQTYLDYYGDTSKVGRLVTDVLETASGLLLSAIVCCPAQTQPAVANAICSIVLSLFDLGFVSQRQFMDARFWDCLMAMDSEAVDRSTLSRLFDRLQAATNPLWREHIVRLFEKNRHLLSESQLDYVMDSYKSELLCVAITENWQQNCELLLSTFGTTDKVLAVLELAFFESLDICENREPLSHYLDLLLNEGFWKLARYPDTLAKMLLRIDNQLLELLISRFPSTSVFTQHVVYSLLFLCQSSSNTSKAGAIFDYLLELASSTISTDYDTFLTIARLMARARPADHYIHFVDVCNVDGLCHNLARNVDTGHTRNESWKWQYPETLTYLPRELLENCSHRCLERCDLSDWLELVVLTLENFVDWEVYSFVLGHLCPQLAYSSLFPSQDQILRLIRTLCHQLQLRFPSSFRPVAVSKTDVQVALVRTLSAIPAYQAIFSRTEEDLLISSVISALKSWDKTGIPCLHFLIVSCYEFPASIKRFLGPILSILQTRLSTAATAAPILDLLFSLSELPALISNLTTEDYKRIFAIAFKYIEYSKDSFQNKKEHDVDYLDSSLDRLPSTQTFEVSQQLLLFSTAMSYRAVCGWFLKLSMDQRSELVDFINKNLVALGLDDTKNKVHYEAINRFVTAENSTRQIFAVDTEIDNHKDYDTRHWLDGSGLLTVASHKHSPKSLLTLRRSTAIDRFEVRLPPSHTHTSLQPSFVVSALLGAGNADLTPLEMDDQTRRSVAVMDRIPVVNLHKIGVVYIGAGQTTEKDILSNQFGSEAYEAFLTRLGKLIRLRGCRDYYVGGLDTQNDQDGEYTVHYHSPVSHICFHVTTMMPHGTDDAVSSKKRHIGNDFVNIYWNDSGKPFLFHKIASQFNFMSIVIEPCAERYYRVKIFRKAGIPGIFSTTHFKLISEHNLPSYVRNVSTLCSQFCEIWTNSDWQFNWERRYKQLQTIRARAG</sequence>
<dbReference type="InterPro" id="IPR035974">
    <property type="entry name" value="Rap/Ran-GAP_sf"/>
</dbReference>
<dbReference type="FunFam" id="3.40.50.11210:FF:000007">
    <property type="entry name" value="Tuberous sclerosis 2"/>
    <property type="match status" value="1"/>
</dbReference>
<dbReference type="GO" id="GO:0032007">
    <property type="term" value="P:negative regulation of TOR signaling"/>
    <property type="evidence" value="ECO:0007669"/>
    <property type="project" value="TreeGrafter"/>
</dbReference>
<dbReference type="GO" id="GO:0005096">
    <property type="term" value="F:GTPase activator activity"/>
    <property type="evidence" value="ECO:0007669"/>
    <property type="project" value="UniProtKB-KW"/>
</dbReference>
<reference evidence="3" key="2">
    <citation type="submission" date="2021-01" db="EMBL/GenBank/DDBJ databases">
        <authorList>
            <person name="Schikora-Tamarit M.A."/>
        </authorList>
    </citation>
    <scope>NUCLEOTIDE SEQUENCE</scope>
    <source>
        <strain evidence="3">NCAIM Y.01608</strain>
    </source>
</reference>
<feature type="domain" description="Rap-GAP" evidence="2">
    <location>
        <begin position="1016"/>
        <end position="1232"/>
    </location>
</feature>
<keyword evidence="1" id="KW-0343">GTPase activation</keyword>
<gene>
    <name evidence="3" type="ORF">OGATHE_001639</name>
</gene>
<dbReference type="Pfam" id="PF11864">
    <property type="entry name" value="DUF3384"/>
    <property type="match status" value="1"/>
</dbReference>
<proteinExistence type="predicted"/>
<organism evidence="3 4">
    <name type="scientific">Ogataea polymorpha</name>
    <dbReference type="NCBI Taxonomy" id="460523"/>
    <lineage>
        <taxon>Eukaryota</taxon>
        <taxon>Fungi</taxon>
        <taxon>Dikarya</taxon>
        <taxon>Ascomycota</taxon>
        <taxon>Saccharomycotina</taxon>
        <taxon>Pichiomycetes</taxon>
        <taxon>Pichiales</taxon>
        <taxon>Pichiaceae</taxon>
        <taxon>Ogataea</taxon>
    </lineage>
</organism>
<evidence type="ECO:0000313" key="4">
    <source>
        <dbReference type="Proteomes" id="UP000788993"/>
    </source>
</evidence>
<dbReference type="InterPro" id="IPR027107">
    <property type="entry name" value="Tuberin/Ral-act_asu"/>
</dbReference>
<evidence type="ECO:0000313" key="3">
    <source>
        <dbReference type="EMBL" id="KAH3675299.1"/>
    </source>
</evidence>
<dbReference type="GO" id="GO:0033596">
    <property type="term" value="C:TSC1-TSC2 complex"/>
    <property type="evidence" value="ECO:0007669"/>
    <property type="project" value="TreeGrafter"/>
</dbReference>
<keyword evidence="4" id="KW-1185">Reference proteome</keyword>
<dbReference type="PANTHER" id="PTHR10063:SF0">
    <property type="entry name" value="TUBERIN"/>
    <property type="match status" value="1"/>
</dbReference>
<protein>
    <recommendedName>
        <fullName evidence="2">Rap-GAP domain-containing protein</fullName>
    </recommendedName>
</protein>
<comment type="caution">
    <text evidence="3">The sequence shown here is derived from an EMBL/GenBank/DDBJ whole genome shotgun (WGS) entry which is preliminary data.</text>
</comment>
<dbReference type="Pfam" id="PF03542">
    <property type="entry name" value="Tuberin"/>
    <property type="match status" value="1"/>
</dbReference>
<dbReference type="GO" id="GO:0005634">
    <property type="term" value="C:nucleus"/>
    <property type="evidence" value="ECO:0007669"/>
    <property type="project" value="InterPro"/>
</dbReference>
<dbReference type="PANTHER" id="PTHR10063">
    <property type="entry name" value="TUBERIN"/>
    <property type="match status" value="1"/>
</dbReference>
<reference evidence="3" key="1">
    <citation type="journal article" date="2021" name="Open Biol.">
        <title>Shared evolutionary footprints suggest mitochondrial oxidative damage underlies multiple complex I losses in fungi.</title>
        <authorList>
            <person name="Schikora-Tamarit M.A."/>
            <person name="Marcet-Houben M."/>
            <person name="Nosek J."/>
            <person name="Gabaldon T."/>
        </authorList>
    </citation>
    <scope>NUCLEOTIDE SEQUENCE</scope>
    <source>
        <strain evidence="3">NCAIM Y.01608</strain>
    </source>
</reference>
<dbReference type="SUPFAM" id="SSF111347">
    <property type="entry name" value="Rap/Ran-GAP"/>
    <property type="match status" value="1"/>
</dbReference>
<name>A0A9P8PQ52_9ASCO</name>
<dbReference type="InterPro" id="IPR000331">
    <property type="entry name" value="Rap/Ran_GAP_dom"/>
</dbReference>
<evidence type="ECO:0000256" key="1">
    <source>
        <dbReference type="ARBA" id="ARBA00022468"/>
    </source>
</evidence>
<dbReference type="Proteomes" id="UP000788993">
    <property type="component" value="Unassembled WGS sequence"/>
</dbReference>
<evidence type="ECO:0000259" key="2">
    <source>
        <dbReference type="PROSITE" id="PS50085"/>
    </source>
</evidence>
<accession>A0A9P8PQ52</accession>
<dbReference type="PROSITE" id="PS50085">
    <property type="entry name" value="RAPGAP"/>
    <property type="match status" value="1"/>
</dbReference>
<dbReference type="EMBL" id="JAEUBD010000382">
    <property type="protein sequence ID" value="KAH3675299.1"/>
    <property type="molecule type" value="Genomic_DNA"/>
</dbReference>
<dbReference type="Pfam" id="PF02145">
    <property type="entry name" value="Rap_GAP"/>
    <property type="match status" value="1"/>
</dbReference>
<dbReference type="AlphaFoldDB" id="A0A9P8PQ52"/>
<dbReference type="Gene3D" id="3.40.50.11210">
    <property type="entry name" value="Rap/Ran-GAP"/>
    <property type="match status" value="1"/>
</dbReference>